<evidence type="ECO:0000256" key="6">
    <source>
        <dbReference type="SAM" id="Phobius"/>
    </source>
</evidence>
<evidence type="ECO:0000256" key="5">
    <source>
        <dbReference type="SAM" id="MobiDB-lite"/>
    </source>
</evidence>
<name>A0A6A6T367_9PLEO</name>
<dbReference type="GO" id="GO:0015087">
    <property type="term" value="F:cobalt ion transmembrane transporter activity"/>
    <property type="evidence" value="ECO:0007669"/>
    <property type="project" value="TreeGrafter"/>
</dbReference>
<dbReference type="AlphaFoldDB" id="A0A6A6T367"/>
<dbReference type="GO" id="GO:0005886">
    <property type="term" value="C:plasma membrane"/>
    <property type="evidence" value="ECO:0007669"/>
    <property type="project" value="UniProtKB-SubCell"/>
</dbReference>
<dbReference type="InterPro" id="IPR045863">
    <property type="entry name" value="CorA_TM1_TM2"/>
</dbReference>
<gene>
    <name evidence="7" type="ORF">K491DRAFT_602203</name>
</gene>
<dbReference type="GO" id="GO:0015095">
    <property type="term" value="F:magnesium ion transmembrane transporter activity"/>
    <property type="evidence" value="ECO:0007669"/>
    <property type="project" value="TreeGrafter"/>
</dbReference>
<feature type="transmembrane region" description="Helical" evidence="6">
    <location>
        <begin position="505"/>
        <end position="527"/>
    </location>
</feature>
<dbReference type="GO" id="GO:0000287">
    <property type="term" value="F:magnesium ion binding"/>
    <property type="evidence" value="ECO:0007669"/>
    <property type="project" value="TreeGrafter"/>
</dbReference>
<proteinExistence type="predicted"/>
<dbReference type="PANTHER" id="PTHR46494">
    <property type="entry name" value="CORA FAMILY METAL ION TRANSPORTER (EUROFUNG)"/>
    <property type="match status" value="1"/>
</dbReference>
<dbReference type="OrthoDB" id="3231000at2759"/>
<reference evidence="7" key="1">
    <citation type="journal article" date="2020" name="Stud. Mycol.">
        <title>101 Dothideomycetes genomes: a test case for predicting lifestyles and emergence of pathogens.</title>
        <authorList>
            <person name="Haridas S."/>
            <person name="Albert R."/>
            <person name="Binder M."/>
            <person name="Bloem J."/>
            <person name="Labutti K."/>
            <person name="Salamov A."/>
            <person name="Andreopoulos B."/>
            <person name="Baker S."/>
            <person name="Barry K."/>
            <person name="Bills G."/>
            <person name="Bluhm B."/>
            <person name="Cannon C."/>
            <person name="Castanera R."/>
            <person name="Culley D."/>
            <person name="Daum C."/>
            <person name="Ezra D."/>
            <person name="Gonzalez J."/>
            <person name="Henrissat B."/>
            <person name="Kuo A."/>
            <person name="Liang C."/>
            <person name="Lipzen A."/>
            <person name="Lutzoni F."/>
            <person name="Magnuson J."/>
            <person name="Mondo S."/>
            <person name="Nolan M."/>
            <person name="Ohm R."/>
            <person name="Pangilinan J."/>
            <person name="Park H.-J."/>
            <person name="Ramirez L."/>
            <person name="Alfaro M."/>
            <person name="Sun H."/>
            <person name="Tritt A."/>
            <person name="Yoshinaga Y."/>
            <person name="Zwiers L.-H."/>
            <person name="Turgeon B."/>
            <person name="Goodwin S."/>
            <person name="Spatafora J."/>
            <person name="Crous P."/>
            <person name="Grigoriev I."/>
        </authorList>
    </citation>
    <scope>NUCLEOTIDE SEQUENCE</scope>
    <source>
        <strain evidence="7">CBS 122681</strain>
    </source>
</reference>
<feature type="compositionally biased region" description="Basic and acidic residues" evidence="5">
    <location>
        <begin position="532"/>
        <end position="543"/>
    </location>
</feature>
<keyword evidence="4 6" id="KW-0472">Membrane</keyword>
<evidence type="ECO:0000256" key="1">
    <source>
        <dbReference type="ARBA" id="ARBA00004651"/>
    </source>
</evidence>
<dbReference type="Pfam" id="PF01544">
    <property type="entry name" value="CorA"/>
    <property type="match status" value="1"/>
</dbReference>
<keyword evidence="2 6" id="KW-0812">Transmembrane</keyword>
<evidence type="ECO:0008006" key="9">
    <source>
        <dbReference type="Google" id="ProtNLM"/>
    </source>
</evidence>
<keyword evidence="8" id="KW-1185">Reference proteome</keyword>
<keyword evidence="3 6" id="KW-1133">Transmembrane helix</keyword>
<comment type="subcellular location">
    <subcellularLocation>
        <location evidence="1">Cell membrane</location>
        <topology evidence="1">Multi-pass membrane protein</topology>
    </subcellularLocation>
</comment>
<dbReference type="PANTHER" id="PTHR46494:SF1">
    <property type="entry name" value="CORA FAMILY METAL ION TRANSPORTER (EUROFUNG)"/>
    <property type="match status" value="1"/>
</dbReference>
<feature type="region of interest" description="Disordered" evidence="5">
    <location>
        <begin position="532"/>
        <end position="580"/>
    </location>
</feature>
<evidence type="ECO:0000313" key="7">
    <source>
        <dbReference type="EMBL" id="KAF2653757.1"/>
    </source>
</evidence>
<evidence type="ECO:0000256" key="3">
    <source>
        <dbReference type="ARBA" id="ARBA00022989"/>
    </source>
</evidence>
<dbReference type="SUPFAM" id="SSF144083">
    <property type="entry name" value="Magnesium transport protein CorA, transmembrane region"/>
    <property type="match status" value="1"/>
</dbReference>
<accession>A0A6A6T367</accession>
<evidence type="ECO:0000256" key="4">
    <source>
        <dbReference type="ARBA" id="ARBA00023136"/>
    </source>
</evidence>
<dbReference type="InterPro" id="IPR002523">
    <property type="entry name" value="MgTranspt_CorA/ZnTranspt_ZntB"/>
</dbReference>
<dbReference type="Proteomes" id="UP000799324">
    <property type="component" value="Unassembled WGS sequence"/>
</dbReference>
<dbReference type="Gene3D" id="1.20.58.340">
    <property type="entry name" value="Magnesium transport protein CorA, transmembrane region"/>
    <property type="match status" value="1"/>
</dbReference>
<feature type="transmembrane region" description="Helical" evidence="6">
    <location>
        <begin position="472"/>
        <end position="493"/>
    </location>
</feature>
<evidence type="ECO:0000313" key="8">
    <source>
        <dbReference type="Proteomes" id="UP000799324"/>
    </source>
</evidence>
<dbReference type="GO" id="GO:0050897">
    <property type="term" value="F:cobalt ion binding"/>
    <property type="evidence" value="ECO:0007669"/>
    <property type="project" value="TreeGrafter"/>
</dbReference>
<evidence type="ECO:0000256" key="2">
    <source>
        <dbReference type="ARBA" id="ARBA00022692"/>
    </source>
</evidence>
<protein>
    <recommendedName>
        <fullName evidence="9">Cora-domain-containing protein</fullName>
    </recommendedName>
</protein>
<sequence length="580" mass="65849">MGPERAKPTYNIHTAMGNDAYFIGDCYSPSPIAQEWEIQDTSKFPYLTHVKSLASSWKTLQHLVHFMEVGTTPLRWMDIKKNPGDREERANRVTVTQIDYCSGLQPRPVKLDSPSALREALQTSIETEDPSLRLFLVEDLSLQVIEQLGSRFDIDPLFFREHIVDYTWFNTRDPWVIPLPLMAGMKHRQWFRLRHARLRYYKSQSSFDDAAEESNSHNVFRRPDDDRNHWLFLDAPGSTVSITRTRTTVWVGKDKLQPNCTVGIVLIDPTVHEGFPLWNGHTNWLPIPSSETKDPTKPLLGSSLYDTIVQATAGYPWFKTANQATLSMDPQILVKPAIYTICAEWLVVLEYVKARLAQIEVELDKPKGFRAKGDVIERSLKRLHTWRRVVPVLREMVTEILEQDLPIAARLTSPAQMQNVPGGNMDDILPDFERIMKSLNELQDRVDRLSSIVTSEISIEDSRHSLEENHNLARLTWLATTFIPLSFVTGLFSMTDDLGSMAATFGWYFLAAVPLTIICMIVAARVGKSWKQDRKTKKEEKTHTQTLGVGSAWTDDGSVRPGKSSLGGLFGSAHNKNKGS</sequence>
<organism evidence="7 8">
    <name type="scientific">Lophiostoma macrostomum CBS 122681</name>
    <dbReference type="NCBI Taxonomy" id="1314788"/>
    <lineage>
        <taxon>Eukaryota</taxon>
        <taxon>Fungi</taxon>
        <taxon>Dikarya</taxon>
        <taxon>Ascomycota</taxon>
        <taxon>Pezizomycotina</taxon>
        <taxon>Dothideomycetes</taxon>
        <taxon>Pleosporomycetidae</taxon>
        <taxon>Pleosporales</taxon>
        <taxon>Lophiostomataceae</taxon>
        <taxon>Lophiostoma</taxon>
    </lineage>
</organism>
<dbReference type="EMBL" id="MU004375">
    <property type="protein sequence ID" value="KAF2653757.1"/>
    <property type="molecule type" value="Genomic_DNA"/>
</dbReference>